<dbReference type="PANTHER" id="PTHR43201">
    <property type="entry name" value="ACYL-COA SYNTHETASE"/>
    <property type="match status" value="1"/>
</dbReference>
<feature type="region of interest" description="Disordered" evidence="1">
    <location>
        <begin position="571"/>
        <end position="591"/>
    </location>
</feature>
<keyword evidence="5" id="KW-1185">Reference proteome</keyword>
<feature type="domain" description="AMP-binding enzyme C-terminal" evidence="3">
    <location>
        <begin position="497"/>
        <end position="572"/>
    </location>
</feature>
<reference evidence="4 5" key="1">
    <citation type="submission" date="2022-06" db="EMBL/GenBank/DDBJ databases">
        <title>Actinoplanes abujensis sp. nov., isolated from Nigerian arid soil.</title>
        <authorList>
            <person name="Ding P."/>
        </authorList>
    </citation>
    <scope>NUCLEOTIDE SEQUENCE [LARGE SCALE GENOMIC DNA]</scope>
    <source>
        <strain evidence="5">TRM88002</strain>
    </source>
</reference>
<dbReference type="Gene3D" id="3.40.50.12780">
    <property type="entry name" value="N-terminal domain of ligase-like"/>
    <property type="match status" value="1"/>
</dbReference>
<dbReference type="Pfam" id="PF13193">
    <property type="entry name" value="AMP-binding_C"/>
    <property type="match status" value="1"/>
</dbReference>
<dbReference type="GO" id="GO:0016874">
    <property type="term" value="F:ligase activity"/>
    <property type="evidence" value="ECO:0007669"/>
    <property type="project" value="UniProtKB-KW"/>
</dbReference>
<sequence length="591" mass="60992">MANVGLGAWPARRAAISPGRTALVFQGDRITYAELHMRVGHAAARLRAAGVGPGDRVAYLGPNHPAFVETMFATHRLGAVFVPLNFRLTAPEIDYMLLHSGTSVLVYGPSCAETVQSLSTAVVLMPLSAMAGDSGPSVDESVATSPSASTMGGGPSADEDVAAPAGDGGPAVDDGVATPLGASAGDGGPSVDEGVAVSLAGSARGGPSVDEAVATSPGVSAVGDGAPVEDGVAMSLDDAAFILYTSGTTGRPKGAVLTHGNVVWNCFNLLVGVDVGGDEVGLIGAPLFHVAALNQCLLPTFLKGGASVIMPRWEVDEALTLIASQRVTWMFGVSAMFAALARSPRWVSTDLSSVRSVMSGGAAVPPALITAYQERGLTFCQGYGLTETAPGATFLEARESSAHVGSAGVPVFFADVRCVRPDLSDTEAGEPGEVWVRGANVTPGYWNDPAATAAAFADGGWFRSGDVAVVDDEGHFHIVDRLTDMYVSGGENVYPAEVEAVLFEHPAVAEAAVVGVPDEKWGEVGRAFVVAAPGREVDPAEVREFLGGRLARYKLPAYFDVVEDLPRTGSNKVRKAPLRARPLNTGTPRER</sequence>
<accession>A0ABT0Y051</accession>
<protein>
    <submittedName>
        <fullName evidence="4">Long-chain fatty acid--CoA ligase</fullName>
    </submittedName>
</protein>
<dbReference type="Gene3D" id="3.30.300.30">
    <property type="match status" value="1"/>
</dbReference>
<proteinExistence type="predicted"/>
<dbReference type="PROSITE" id="PS00455">
    <property type="entry name" value="AMP_BINDING"/>
    <property type="match status" value="1"/>
</dbReference>
<gene>
    <name evidence="4" type="ORF">LXN57_14130</name>
</gene>
<dbReference type="PRINTS" id="PR00154">
    <property type="entry name" value="AMPBINDING"/>
</dbReference>
<dbReference type="InterPro" id="IPR020459">
    <property type="entry name" value="AMP-binding"/>
</dbReference>
<dbReference type="InterPro" id="IPR000873">
    <property type="entry name" value="AMP-dep_synth/lig_dom"/>
</dbReference>
<dbReference type="Pfam" id="PF00501">
    <property type="entry name" value="AMP-binding"/>
    <property type="match status" value="1"/>
</dbReference>
<dbReference type="InterPro" id="IPR045851">
    <property type="entry name" value="AMP-bd_C_sf"/>
</dbReference>
<dbReference type="EMBL" id="JAMQOL010000017">
    <property type="protein sequence ID" value="MCM4078709.1"/>
    <property type="molecule type" value="Genomic_DNA"/>
</dbReference>
<dbReference type="RefSeq" id="WP_251798796.1">
    <property type="nucleotide sequence ID" value="NZ_JAMQOL010000017.1"/>
</dbReference>
<evidence type="ECO:0000256" key="1">
    <source>
        <dbReference type="SAM" id="MobiDB-lite"/>
    </source>
</evidence>
<dbReference type="InterPro" id="IPR042099">
    <property type="entry name" value="ANL_N_sf"/>
</dbReference>
<evidence type="ECO:0000259" key="3">
    <source>
        <dbReference type="Pfam" id="PF13193"/>
    </source>
</evidence>
<keyword evidence="4" id="KW-0436">Ligase</keyword>
<evidence type="ECO:0000313" key="4">
    <source>
        <dbReference type="EMBL" id="MCM4078709.1"/>
    </source>
</evidence>
<dbReference type="CDD" id="cd17631">
    <property type="entry name" value="FACL_FadD13-like"/>
    <property type="match status" value="1"/>
</dbReference>
<organism evidence="4 5">
    <name type="scientific">Paractinoplanes hotanensis</name>
    <dbReference type="NCBI Taxonomy" id="2906497"/>
    <lineage>
        <taxon>Bacteria</taxon>
        <taxon>Bacillati</taxon>
        <taxon>Actinomycetota</taxon>
        <taxon>Actinomycetes</taxon>
        <taxon>Micromonosporales</taxon>
        <taxon>Micromonosporaceae</taxon>
        <taxon>Paractinoplanes</taxon>
    </lineage>
</organism>
<dbReference type="InterPro" id="IPR025110">
    <property type="entry name" value="AMP-bd_C"/>
</dbReference>
<feature type="region of interest" description="Disordered" evidence="1">
    <location>
        <begin position="134"/>
        <end position="194"/>
    </location>
</feature>
<comment type="caution">
    <text evidence="4">The sequence shown here is derived from an EMBL/GenBank/DDBJ whole genome shotgun (WGS) entry which is preliminary data.</text>
</comment>
<evidence type="ECO:0000313" key="5">
    <source>
        <dbReference type="Proteomes" id="UP001523216"/>
    </source>
</evidence>
<dbReference type="Gene3D" id="3.40.50.980">
    <property type="match status" value="1"/>
</dbReference>
<dbReference type="Proteomes" id="UP001523216">
    <property type="component" value="Unassembled WGS sequence"/>
</dbReference>
<feature type="compositionally biased region" description="Low complexity" evidence="1">
    <location>
        <begin position="162"/>
        <end position="177"/>
    </location>
</feature>
<dbReference type="SUPFAM" id="SSF56801">
    <property type="entry name" value="Acetyl-CoA synthetase-like"/>
    <property type="match status" value="1"/>
</dbReference>
<name>A0ABT0Y051_9ACTN</name>
<dbReference type="PANTHER" id="PTHR43201:SF32">
    <property type="entry name" value="2-SUCCINYLBENZOATE--COA LIGASE, CHLOROPLASTIC_PEROXISOMAL"/>
    <property type="match status" value="1"/>
</dbReference>
<dbReference type="InterPro" id="IPR020845">
    <property type="entry name" value="AMP-binding_CS"/>
</dbReference>
<feature type="domain" description="AMP-dependent synthetase/ligase" evidence="2">
    <location>
        <begin position="12"/>
        <end position="446"/>
    </location>
</feature>
<evidence type="ECO:0000259" key="2">
    <source>
        <dbReference type="Pfam" id="PF00501"/>
    </source>
</evidence>